<evidence type="ECO:0000313" key="1">
    <source>
        <dbReference type="EMBL" id="GAA2625141.1"/>
    </source>
</evidence>
<protein>
    <recommendedName>
        <fullName evidence="3">SRPBCC family protein</fullName>
    </recommendedName>
</protein>
<dbReference type="SUPFAM" id="SSF55961">
    <property type="entry name" value="Bet v1-like"/>
    <property type="match status" value="1"/>
</dbReference>
<dbReference type="Proteomes" id="UP001501509">
    <property type="component" value="Unassembled WGS sequence"/>
</dbReference>
<dbReference type="EMBL" id="BAAATD010000012">
    <property type="protein sequence ID" value="GAA2625141.1"/>
    <property type="molecule type" value="Genomic_DNA"/>
</dbReference>
<sequence>MAVLNIHERLLRAEPSDLAPILDSLAGPDDRLWPAERGQWPSMRFDRPLGVGARGGHGPVRYTVEGYAPGQWVRFSFCGPAGVHGFHEFTVHPAPDSGSLLRHTMAVRLRGRARLTWPLFFRRMHDALLEDCLDRAELAVHGSVEHPNQWSGYVRTLRRLARLAARLVSRPT</sequence>
<evidence type="ECO:0008006" key="3">
    <source>
        <dbReference type="Google" id="ProtNLM"/>
    </source>
</evidence>
<reference evidence="2" key="1">
    <citation type="journal article" date="2019" name="Int. J. Syst. Evol. Microbiol.">
        <title>The Global Catalogue of Microorganisms (GCM) 10K type strain sequencing project: providing services to taxonomists for standard genome sequencing and annotation.</title>
        <authorList>
            <consortium name="The Broad Institute Genomics Platform"/>
            <consortium name="The Broad Institute Genome Sequencing Center for Infectious Disease"/>
            <person name="Wu L."/>
            <person name="Ma J."/>
        </authorList>
    </citation>
    <scope>NUCLEOTIDE SEQUENCE [LARGE SCALE GENOMIC DNA]</scope>
    <source>
        <strain evidence="2">JCM 6833</strain>
    </source>
</reference>
<accession>A0ABP6CSV1</accession>
<keyword evidence="2" id="KW-1185">Reference proteome</keyword>
<proteinExistence type="predicted"/>
<evidence type="ECO:0000313" key="2">
    <source>
        <dbReference type="Proteomes" id="UP001501509"/>
    </source>
</evidence>
<organism evidence="1 2">
    <name type="scientific">Actinomadura fulvescens</name>
    <dbReference type="NCBI Taxonomy" id="46160"/>
    <lineage>
        <taxon>Bacteria</taxon>
        <taxon>Bacillati</taxon>
        <taxon>Actinomycetota</taxon>
        <taxon>Actinomycetes</taxon>
        <taxon>Streptosporangiales</taxon>
        <taxon>Thermomonosporaceae</taxon>
        <taxon>Actinomadura</taxon>
    </lineage>
</organism>
<dbReference type="RefSeq" id="WP_344546984.1">
    <property type="nucleotide sequence ID" value="NZ_BAAATD010000012.1"/>
</dbReference>
<comment type="caution">
    <text evidence="1">The sequence shown here is derived from an EMBL/GenBank/DDBJ whole genome shotgun (WGS) entry which is preliminary data.</text>
</comment>
<name>A0ABP6CSV1_9ACTN</name>
<gene>
    <name evidence="1" type="ORF">GCM10010411_72160</name>
</gene>